<evidence type="ECO:0000313" key="2">
    <source>
        <dbReference type="Proteomes" id="UP001151760"/>
    </source>
</evidence>
<name>A0ABQ4WDT7_9ASTR</name>
<sequence>MGDYIRSSCVDSKIPFHLSFADTTESVGTVVVILKLVRLLDISFGYLILSVASPVRTMLLSSAERARRGYSKNRSEDASKLDNEDHLRLMLELLKKERLYAKFSKCECCLQEVHFLGHVVNHNGIHVDPSKIEAVKNWRCAYNAV</sequence>
<proteinExistence type="predicted"/>
<dbReference type="SUPFAM" id="SSF56672">
    <property type="entry name" value="DNA/RNA polymerases"/>
    <property type="match status" value="1"/>
</dbReference>
<evidence type="ECO:0008006" key="3">
    <source>
        <dbReference type="Google" id="ProtNLM"/>
    </source>
</evidence>
<dbReference type="Gene3D" id="3.30.70.270">
    <property type="match status" value="1"/>
</dbReference>
<reference evidence="1" key="1">
    <citation type="journal article" date="2022" name="Int. J. Mol. Sci.">
        <title>Draft Genome of Tanacetum Coccineum: Genomic Comparison of Closely Related Tanacetum-Family Plants.</title>
        <authorList>
            <person name="Yamashiro T."/>
            <person name="Shiraishi A."/>
            <person name="Nakayama K."/>
            <person name="Satake H."/>
        </authorList>
    </citation>
    <scope>NUCLEOTIDE SEQUENCE</scope>
</reference>
<accession>A0ABQ4WDT7</accession>
<comment type="caution">
    <text evidence="1">The sequence shown here is derived from an EMBL/GenBank/DDBJ whole genome shotgun (WGS) entry which is preliminary data.</text>
</comment>
<protein>
    <recommendedName>
        <fullName evidence="3">C2H2-type domain-containing protein</fullName>
    </recommendedName>
</protein>
<dbReference type="InterPro" id="IPR043502">
    <property type="entry name" value="DNA/RNA_pol_sf"/>
</dbReference>
<evidence type="ECO:0000313" key="1">
    <source>
        <dbReference type="EMBL" id="GJS51047.1"/>
    </source>
</evidence>
<dbReference type="Proteomes" id="UP001151760">
    <property type="component" value="Unassembled WGS sequence"/>
</dbReference>
<gene>
    <name evidence="1" type="ORF">Tco_0624409</name>
</gene>
<keyword evidence="2" id="KW-1185">Reference proteome</keyword>
<dbReference type="InterPro" id="IPR043128">
    <property type="entry name" value="Rev_trsase/Diguanyl_cyclase"/>
</dbReference>
<dbReference type="EMBL" id="BQNB010008558">
    <property type="protein sequence ID" value="GJS51047.1"/>
    <property type="molecule type" value="Genomic_DNA"/>
</dbReference>
<organism evidence="1 2">
    <name type="scientific">Tanacetum coccineum</name>
    <dbReference type="NCBI Taxonomy" id="301880"/>
    <lineage>
        <taxon>Eukaryota</taxon>
        <taxon>Viridiplantae</taxon>
        <taxon>Streptophyta</taxon>
        <taxon>Embryophyta</taxon>
        <taxon>Tracheophyta</taxon>
        <taxon>Spermatophyta</taxon>
        <taxon>Magnoliopsida</taxon>
        <taxon>eudicotyledons</taxon>
        <taxon>Gunneridae</taxon>
        <taxon>Pentapetalae</taxon>
        <taxon>asterids</taxon>
        <taxon>campanulids</taxon>
        <taxon>Asterales</taxon>
        <taxon>Asteraceae</taxon>
        <taxon>Asteroideae</taxon>
        <taxon>Anthemideae</taxon>
        <taxon>Anthemidinae</taxon>
        <taxon>Tanacetum</taxon>
    </lineage>
</organism>
<reference evidence="1" key="2">
    <citation type="submission" date="2022-01" db="EMBL/GenBank/DDBJ databases">
        <authorList>
            <person name="Yamashiro T."/>
            <person name="Shiraishi A."/>
            <person name="Satake H."/>
            <person name="Nakayama K."/>
        </authorList>
    </citation>
    <scope>NUCLEOTIDE SEQUENCE</scope>
</reference>